<dbReference type="Proteomes" id="UP001061958">
    <property type="component" value="Unassembled WGS sequence"/>
</dbReference>
<reference evidence="1" key="2">
    <citation type="submission" date="2022-01" db="EMBL/GenBank/DDBJ databases">
        <authorList>
            <person name="Hirooka S."/>
            <person name="Miyagishima S.Y."/>
        </authorList>
    </citation>
    <scope>NUCLEOTIDE SEQUENCE</scope>
    <source>
        <strain evidence="1">NBRC 102759</strain>
    </source>
</reference>
<comment type="caution">
    <text evidence="1">The sequence shown here is derived from an EMBL/GenBank/DDBJ whole genome shotgun (WGS) entry which is preliminary data.</text>
</comment>
<evidence type="ECO:0000313" key="2">
    <source>
        <dbReference type="Proteomes" id="UP001061958"/>
    </source>
</evidence>
<protein>
    <submittedName>
        <fullName evidence="1">Uncharacterized protein</fullName>
    </submittedName>
</protein>
<sequence>MLLEVGVDTCPSCYSGCSSCESQVSTEKQLKAAKVESSKALSTAVHSAFQEFPTTNDIADSIHNLGTQEEHHNQKDKFKDKIPVFEENPESFCGEGENTASSGMQEEELELIKGAVEKVLRGDENISEDFEDVMDTDSMDNIQLLSSDSLSDVTPESENVVAATTDCVFVCPNFDRTVIILDWDDTLLSSSWLAGEGIKVDDTQEVPNAIRQELNELEDLVLSLLMECSKHGIVSIVTNAETGWVELSSKKFIPRVFRYIEEGIRVVSARSNFEKEFPDSPAEWKEKAFLLELGRLPVDLTRLNLLVLGDSLNERDAGHIAGTVYTCSHVKSVKFIERPTIEQLKRQLSLIISSLHHLCDHEGSFDVNMVC</sequence>
<reference evidence="1" key="1">
    <citation type="journal article" date="2022" name="Proc. Natl. Acad. Sci. U.S.A.">
        <title>Life cycle and functional genomics of the unicellular red alga Galdieria for elucidating algal and plant evolution and industrial use.</title>
        <authorList>
            <person name="Hirooka S."/>
            <person name="Itabashi T."/>
            <person name="Ichinose T.M."/>
            <person name="Onuma R."/>
            <person name="Fujiwara T."/>
            <person name="Yamashita S."/>
            <person name="Jong L.W."/>
            <person name="Tomita R."/>
            <person name="Iwane A.H."/>
            <person name="Miyagishima S.Y."/>
        </authorList>
    </citation>
    <scope>NUCLEOTIDE SEQUENCE</scope>
    <source>
        <strain evidence="1">NBRC 102759</strain>
    </source>
</reference>
<dbReference type="PANTHER" id="PTHR38899:SF1">
    <property type="entry name" value="PROTEIN KINASE"/>
    <property type="match status" value="1"/>
</dbReference>
<accession>A0A9C7PRB0</accession>
<proteinExistence type="predicted"/>
<dbReference type="EMBL" id="BQMJ01000005">
    <property type="protein sequence ID" value="GJQ08961.1"/>
    <property type="molecule type" value="Genomic_DNA"/>
</dbReference>
<dbReference type="AlphaFoldDB" id="A0A9C7PRB0"/>
<dbReference type="OrthoDB" id="166018at2759"/>
<organism evidence="1 2">
    <name type="scientific">Galdieria partita</name>
    <dbReference type="NCBI Taxonomy" id="83374"/>
    <lineage>
        <taxon>Eukaryota</taxon>
        <taxon>Rhodophyta</taxon>
        <taxon>Bangiophyceae</taxon>
        <taxon>Galdieriales</taxon>
        <taxon>Galdieriaceae</taxon>
        <taxon>Galdieria</taxon>
    </lineage>
</organism>
<dbReference type="PANTHER" id="PTHR38899">
    <property type="entry name" value="DOMAIN OOKINETE PROTEIN, PUTATIVE-RELATED"/>
    <property type="match status" value="1"/>
</dbReference>
<gene>
    <name evidence="1" type="ORF">GpartN1_g752.t1</name>
</gene>
<keyword evidence="2" id="KW-1185">Reference proteome</keyword>
<evidence type="ECO:0000313" key="1">
    <source>
        <dbReference type="EMBL" id="GJQ08961.1"/>
    </source>
</evidence>
<name>A0A9C7PRB0_9RHOD</name>